<gene>
    <name evidence="11" type="ORF">AB1E22_12170</name>
</gene>
<dbReference type="Pfam" id="PF02384">
    <property type="entry name" value="N6_Mtase"/>
    <property type="match status" value="1"/>
</dbReference>
<dbReference type="GO" id="GO:0032259">
    <property type="term" value="P:methylation"/>
    <property type="evidence" value="ECO:0007669"/>
    <property type="project" value="UniProtKB-KW"/>
</dbReference>
<evidence type="ECO:0000256" key="5">
    <source>
        <dbReference type="ARBA" id="ARBA00022691"/>
    </source>
</evidence>
<dbReference type="InterPro" id="IPR003356">
    <property type="entry name" value="DNA_methylase_A-5"/>
</dbReference>
<name>A0ABV3NV97_9ENTR</name>
<feature type="domain" description="DNA methylase adenine-specific" evidence="9">
    <location>
        <begin position="178"/>
        <end position="496"/>
    </location>
</feature>
<evidence type="ECO:0000256" key="6">
    <source>
        <dbReference type="ARBA" id="ARBA00022747"/>
    </source>
</evidence>
<evidence type="ECO:0000313" key="11">
    <source>
        <dbReference type="EMBL" id="MEW7313438.1"/>
    </source>
</evidence>
<dbReference type="GO" id="GO:0009007">
    <property type="term" value="F:site-specific DNA-methyltransferase (adenine-specific) activity"/>
    <property type="evidence" value="ECO:0007669"/>
    <property type="project" value="UniProtKB-EC"/>
</dbReference>
<dbReference type="Gene3D" id="1.20.1260.30">
    <property type="match status" value="1"/>
</dbReference>
<dbReference type="PRINTS" id="PR00507">
    <property type="entry name" value="N12N6MTFRASE"/>
</dbReference>
<dbReference type="InterPro" id="IPR002052">
    <property type="entry name" value="DNA_methylase_N6_adenine_CS"/>
</dbReference>
<keyword evidence="5" id="KW-0949">S-adenosyl-L-methionine</keyword>
<keyword evidence="12" id="KW-1185">Reference proteome</keyword>
<evidence type="ECO:0000256" key="3">
    <source>
        <dbReference type="ARBA" id="ARBA00022603"/>
    </source>
</evidence>
<feature type="domain" description="N6 adenine-specific DNA methyltransferase N-terminal" evidence="10">
    <location>
        <begin position="9"/>
        <end position="168"/>
    </location>
</feature>
<dbReference type="Proteomes" id="UP001555342">
    <property type="component" value="Unassembled WGS sequence"/>
</dbReference>
<dbReference type="InterPro" id="IPR022749">
    <property type="entry name" value="D12N6_MeTrfase_N"/>
</dbReference>
<feature type="coiled-coil region" evidence="8">
    <location>
        <begin position="494"/>
        <end position="528"/>
    </location>
</feature>
<dbReference type="Gene3D" id="3.40.50.150">
    <property type="entry name" value="Vaccinia Virus protein VP39"/>
    <property type="match status" value="1"/>
</dbReference>
<comment type="catalytic activity">
    <reaction evidence="7">
        <text>a 2'-deoxyadenosine in DNA + S-adenosyl-L-methionine = an N(6)-methyl-2'-deoxyadenosine in DNA + S-adenosyl-L-homocysteine + H(+)</text>
        <dbReference type="Rhea" id="RHEA:15197"/>
        <dbReference type="Rhea" id="RHEA-COMP:12418"/>
        <dbReference type="Rhea" id="RHEA-COMP:12419"/>
        <dbReference type="ChEBI" id="CHEBI:15378"/>
        <dbReference type="ChEBI" id="CHEBI:57856"/>
        <dbReference type="ChEBI" id="CHEBI:59789"/>
        <dbReference type="ChEBI" id="CHEBI:90615"/>
        <dbReference type="ChEBI" id="CHEBI:90616"/>
        <dbReference type="EC" id="2.1.1.72"/>
    </reaction>
</comment>
<keyword evidence="6" id="KW-0680">Restriction system</keyword>
<keyword evidence="4 11" id="KW-0808">Transferase</keyword>
<dbReference type="RefSeq" id="WP_049097495.1">
    <property type="nucleotide sequence ID" value="NZ_JBFMVT010000002.1"/>
</dbReference>
<dbReference type="InterPro" id="IPR029063">
    <property type="entry name" value="SAM-dependent_MTases_sf"/>
</dbReference>
<dbReference type="PANTHER" id="PTHR42933">
    <property type="entry name" value="SLR6095 PROTEIN"/>
    <property type="match status" value="1"/>
</dbReference>
<accession>A0ABV3NV97</accession>
<dbReference type="PANTHER" id="PTHR42933:SF1">
    <property type="entry name" value="SITE-SPECIFIC DNA-METHYLTRANSFERASE (ADENINE-SPECIFIC)"/>
    <property type="match status" value="1"/>
</dbReference>
<evidence type="ECO:0000259" key="9">
    <source>
        <dbReference type="Pfam" id="PF02384"/>
    </source>
</evidence>
<keyword evidence="3 11" id="KW-0489">Methyltransferase</keyword>
<dbReference type="EMBL" id="JBFMVT010000002">
    <property type="protein sequence ID" value="MEW7313438.1"/>
    <property type="molecule type" value="Genomic_DNA"/>
</dbReference>
<sequence>MTEFDKQKLGKTLWNIADQLRGAMNADDFRDYMLAFLFLRYLSDNYEAAAQKELGVDYPKLKEEEYHSPLTLWYEQNKQDIPEFEKLMRRKVHYVIEPQYLWAGIAEMARTQHVKLLNTLQAGFKYIEEESFASVFRGLFSEINLASEKLGKTYSERNDRLCKIIKEIAEGLKQFSTDSDALGDAYEYLIGQFAAGSGKKAGEFYTPQRISDILSAIVTLDSQEPATGKRSHLDSVFDFACGSGSLLLNVRRLMGPHGIGKIYGQEKNITTYNLARMNMLLHGVKDSEFDIFHGDTLLNDWDMLRETNPAKIPRFDAVVANPPFSYRWEPAETLADDARFKNYGLAPKSAADFAFLLHGFHFLKEDGVMAIILPHGVLFRGGAEARIRTKLLKDGHIDTIIGLPANLFFSTGIPVCILVLKKCKKPDDILFINAADHYEPGKRQNQLSSDHINKIIDTYKFRKEEPRYARRVSMKEIEKNEFNLNISRYVSTTKAEAEVNLALVYDELISLENQIKSATQKHNEFLKELGLPLLP</sequence>
<evidence type="ECO:0000256" key="2">
    <source>
        <dbReference type="ARBA" id="ARBA00011900"/>
    </source>
</evidence>
<dbReference type="NCBIfam" id="TIGR00497">
    <property type="entry name" value="hsdM"/>
    <property type="match status" value="1"/>
</dbReference>
<dbReference type="PROSITE" id="PS00092">
    <property type="entry name" value="N6_MTASE"/>
    <property type="match status" value="1"/>
</dbReference>
<reference evidence="11 12" key="1">
    <citation type="submission" date="2024-07" db="EMBL/GenBank/DDBJ databases">
        <authorList>
            <person name="Wang L."/>
        </authorList>
    </citation>
    <scope>NUCLEOTIDE SEQUENCE [LARGE SCALE GENOMIC DNA]</scope>
    <source>
        <strain evidence="11 12">WL359</strain>
    </source>
</reference>
<dbReference type="InterPro" id="IPR038333">
    <property type="entry name" value="T1MK-like_N_sf"/>
</dbReference>
<keyword evidence="8" id="KW-0175">Coiled coil</keyword>
<dbReference type="InterPro" id="IPR004546">
    <property type="entry name" value="Restrct_endonuc_T1M"/>
</dbReference>
<evidence type="ECO:0000256" key="4">
    <source>
        <dbReference type="ARBA" id="ARBA00022679"/>
    </source>
</evidence>
<dbReference type="InterPro" id="IPR051537">
    <property type="entry name" value="DNA_Adenine_Mtase"/>
</dbReference>
<dbReference type="Pfam" id="PF12161">
    <property type="entry name" value="HsdM_N"/>
    <property type="match status" value="1"/>
</dbReference>
<comment type="caution">
    <text evidence="11">The sequence shown here is derived from an EMBL/GenBank/DDBJ whole genome shotgun (WGS) entry which is preliminary data.</text>
</comment>
<evidence type="ECO:0000256" key="7">
    <source>
        <dbReference type="ARBA" id="ARBA00047942"/>
    </source>
</evidence>
<proteinExistence type="inferred from homology"/>
<dbReference type="EC" id="2.1.1.72" evidence="2"/>
<evidence type="ECO:0000256" key="8">
    <source>
        <dbReference type="SAM" id="Coils"/>
    </source>
</evidence>
<protein>
    <recommendedName>
        <fullName evidence="2">site-specific DNA-methyltransferase (adenine-specific)</fullName>
        <ecNumber evidence="2">2.1.1.72</ecNumber>
    </recommendedName>
</protein>
<comment type="similarity">
    <text evidence="1">Belongs to the N(4)/N(6)-methyltransferase family.</text>
</comment>
<evidence type="ECO:0000259" key="10">
    <source>
        <dbReference type="Pfam" id="PF12161"/>
    </source>
</evidence>
<evidence type="ECO:0000313" key="12">
    <source>
        <dbReference type="Proteomes" id="UP001555342"/>
    </source>
</evidence>
<evidence type="ECO:0000256" key="1">
    <source>
        <dbReference type="ARBA" id="ARBA00006594"/>
    </source>
</evidence>
<organism evidence="11 12">
    <name type="scientific">Buttiauxella gaviniae</name>
    <dbReference type="NCBI Taxonomy" id="82990"/>
    <lineage>
        <taxon>Bacteria</taxon>
        <taxon>Pseudomonadati</taxon>
        <taxon>Pseudomonadota</taxon>
        <taxon>Gammaproteobacteria</taxon>
        <taxon>Enterobacterales</taxon>
        <taxon>Enterobacteriaceae</taxon>
        <taxon>Buttiauxella</taxon>
    </lineage>
</organism>
<dbReference type="SUPFAM" id="SSF53335">
    <property type="entry name" value="S-adenosyl-L-methionine-dependent methyltransferases"/>
    <property type="match status" value="1"/>
</dbReference>